<protein>
    <submittedName>
        <fullName evidence="5">Uncharacterized protein</fullName>
    </submittedName>
</protein>
<evidence type="ECO:0000313" key="6">
    <source>
        <dbReference type="Proteomes" id="UP000007799"/>
    </source>
</evidence>
<dbReference type="KEGG" id="sre:PTSG_11486"/>
<organism evidence="6">
    <name type="scientific">Salpingoeca rosetta (strain ATCC 50818 / BSB-021)</name>
    <dbReference type="NCBI Taxonomy" id="946362"/>
    <lineage>
        <taxon>Eukaryota</taxon>
        <taxon>Choanoflagellata</taxon>
        <taxon>Craspedida</taxon>
        <taxon>Salpingoecidae</taxon>
        <taxon>Salpingoeca</taxon>
    </lineage>
</organism>
<sequence length="202" mass="23441">MGDIDNWEDLLGGDDDNEPQQDFDEEPDEVDLPDPELESLPEKYRNLTDKKEMMQAILELHKQLAAAPKPGGEKKQKKKAEEPEPLPEDPDLTPEELESLRIARKKEMESRELADVADMYGDEDQKRISIDDFQPATKDDFIKFREALVEKIGYFDRSPHFKNEYFIDELFQGLLKDINSKRIRSIATNLRKFAEGKDKKAK</sequence>
<dbReference type="AlphaFoldDB" id="F2UTL6"/>
<keyword evidence="2" id="KW-0396">Initiation factor</keyword>
<feature type="non-terminal residue" evidence="5">
    <location>
        <position position="202"/>
    </location>
</feature>
<dbReference type="Gene3D" id="1.10.246.60">
    <property type="entry name" value="Eukaryotic translation initiation factor 3 like domains"/>
    <property type="match status" value="1"/>
</dbReference>
<feature type="compositionally biased region" description="Acidic residues" evidence="4">
    <location>
        <begin position="1"/>
        <end position="39"/>
    </location>
</feature>
<evidence type="ECO:0000256" key="4">
    <source>
        <dbReference type="SAM" id="MobiDB-lite"/>
    </source>
</evidence>
<dbReference type="STRING" id="946362.F2UTL6"/>
<dbReference type="InParanoid" id="F2UTL6"/>
<dbReference type="GO" id="GO:0005852">
    <property type="term" value="C:eukaryotic translation initiation factor 3 complex"/>
    <property type="evidence" value="ECO:0007669"/>
    <property type="project" value="InterPro"/>
</dbReference>
<evidence type="ECO:0000256" key="3">
    <source>
        <dbReference type="ARBA" id="ARBA00022917"/>
    </source>
</evidence>
<dbReference type="GO" id="GO:0003743">
    <property type="term" value="F:translation initiation factor activity"/>
    <property type="evidence" value="ECO:0007669"/>
    <property type="project" value="UniProtKB-KW"/>
</dbReference>
<dbReference type="PANTHER" id="PTHR21681">
    <property type="entry name" value="EUKARYOTIC TRANSLATION INITIATION FACTOR 3 SUBUNIT J"/>
    <property type="match status" value="1"/>
</dbReference>
<dbReference type="PANTHER" id="PTHR21681:SF0">
    <property type="entry name" value="EUKARYOTIC TRANSLATION INITIATION FACTOR 3 SUBUNIT J"/>
    <property type="match status" value="1"/>
</dbReference>
<dbReference type="EMBL" id="GL833065">
    <property type="protein sequence ID" value="EGD73365.1"/>
    <property type="molecule type" value="Genomic_DNA"/>
</dbReference>
<reference evidence="5" key="1">
    <citation type="submission" date="2009-08" db="EMBL/GenBank/DDBJ databases">
        <title>Annotation of Salpingoeca rosetta.</title>
        <authorList>
            <consortium name="The Broad Institute Genome Sequencing Platform"/>
            <person name="Russ C."/>
            <person name="Cuomo C."/>
            <person name="Burger G."/>
            <person name="Gray M.W."/>
            <person name="Holland P.W.H."/>
            <person name="King N."/>
            <person name="Lang F.B.F."/>
            <person name="Roger A.J."/>
            <person name="Ruiz-Trillo I."/>
            <person name="Young S.K."/>
            <person name="Zeng Q."/>
            <person name="Gargeya S."/>
            <person name="Alvarado L."/>
            <person name="Berlin A."/>
            <person name="Chapman S.B."/>
            <person name="Chen Z."/>
            <person name="Freedman E."/>
            <person name="Gellesch M."/>
            <person name="Goldberg J."/>
            <person name="Griggs A."/>
            <person name="Gujja S."/>
            <person name="Heilman E."/>
            <person name="Heiman D."/>
            <person name="Howarth C."/>
            <person name="Mehta T."/>
            <person name="Neiman D."/>
            <person name="Pearson M."/>
            <person name="Roberts A."/>
            <person name="Saif S."/>
            <person name="Shea T."/>
            <person name="Shenoy N."/>
            <person name="Sisk P."/>
            <person name="Stolte C."/>
            <person name="Sykes S."/>
            <person name="White J."/>
            <person name="Yandava C."/>
            <person name="Haas B."/>
            <person name="Nusbaum C."/>
            <person name="Birren B."/>
        </authorList>
    </citation>
    <scope>NUCLEOTIDE SEQUENCE [LARGE SCALE GENOMIC DNA]</scope>
    <source>
        <strain evidence="5">ATCC 50818</strain>
    </source>
</reference>
<dbReference type="Pfam" id="PF08597">
    <property type="entry name" value="eIF3_subunit"/>
    <property type="match status" value="1"/>
</dbReference>
<feature type="region of interest" description="Disordered" evidence="4">
    <location>
        <begin position="61"/>
        <end position="96"/>
    </location>
</feature>
<dbReference type="Proteomes" id="UP000007799">
    <property type="component" value="Unassembled WGS sequence"/>
</dbReference>
<dbReference type="InterPro" id="IPR023194">
    <property type="entry name" value="eIF3-like_dom_sf"/>
</dbReference>
<evidence type="ECO:0000256" key="1">
    <source>
        <dbReference type="ARBA" id="ARBA00022490"/>
    </source>
</evidence>
<keyword evidence="6" id="KW-1185">Reference proteome</keyword>
<proteinExistence type="predicted"/>
<keyword evidence="1" id="KW-0963">Cytoplasm</keyword>
<accession>F2UTL6</accession>
<dbReference type="GeneID" id="16068007"/>
<feature type="compositionally biased region" description="Basic and acidic residues" evidence="4">
    <location>
        <begin position="71"/>
        <end position="82"/>
    </location>
</feature>
<evidence type="ECO:0000313" key="5">
    <source>
        <dbReference type="EMBL" id="EGD73365.1"/>
    </source>
</evidence>
<feature type="compositionally biased region" description="Acidic residues" evidence="4">
    <location>
        <begin position="83"/>
        <end position="96"/>
    </location>
</feature>
<dbReference type="RefSeq" id="XP_004987487.1">
    <property type="nucleotide sequence ID" value="XM_004987430.1"/>
</dbReference>
<dbReference type="OrthoDB" id="20381at2759"/>
<name>F2UTL6_SALR5</name>
<dbReference type="InterPro" id="IPR013906">
    <property type="entry name" value="eIF3j"/>
</dbReference>
<evidence type="ECO:0000256" key="2">
    <source>
        <dbReference type="ARBA" id="ARBA00022540"/>
    </source>
</evidence>
<gene>
    <name evidence="5" type="ORF">PTSG_11486</name>
</gene>
<keyword evidence="3" id="KW-0648">Protein biosynthesis</keyword>
<feature type="region of interest" description="Disordered" evidence="4">
    <location>
        <begin position="1"/>
        <end position="48"/>
    </location>
</feature>